<dbReference type="EMBL" id="KV429150">
    <property type="protein sequence ID" value="KZT63905.1"/>
    <property type="molecule type" value="Genomic_DNA"/>
</dbReference>
<accession>A0A165L3Q6</accession>
<dbReference type="AlphaFoldDB" id="A0A165L3Q6"/>
<dbReference type="Proteomes" id="UP000076727">
    <property type="component" value="Unassembled WGS sequence"/>
</dbReference>
<reference evidence="1 2" key="1">
    <citation type="journal article" date="2016" name="Mol. Biol. Evol.">
        <title>Comparative Genomics of Early-Diverging Mushroom-Forming Fungi Provides Insights into the Origins of Lignocellulose Decay Capabilities.</title>
        <authorList>
            <person name="Nagy L.G."/>
            <person name="Riley R."/>
            <person name="Tritt A."/>
            <person name="Adam C."/>
            <person name="Daum C."/>
            <person name="Floudas D."/>
            <person name="Sun H."/>
            <person name="Yadav J.S."/>
            <person name="Pangilinan J."/>
            <person name="Larsson K.H."/>
            <person name="Matsuura K."/>
            <person name="Barry K."/>
            <person name="Labutti K."/>
            <person name="Kuo R."/>
            <person name="Ohm R.A."/>
            <person name="Bhattacharya S.S."/>
            <person name="Shirouzu T."/>
            <person name="Yoshinaga Y."/>
            <person name="Martin F.M."/>
            <person name="Grigoriev I.V."/>
            <person name="Hibbett D.S."/>
        </authorList>
    </citation>
    <scope>NUCLEOTIDE SEQUENCE [LARGE SCALE GENOMIC DNA]</scope>
    <source>
        <strain evidence="1 2">L-15889</strain>
    </source>
</reference>
<proteinExistence type="predicted"/>
<organism evidence="1 2">
    <name type="scientific">Daedalea quercina L-15889</name>
    <dbReference type="NCBI Taxonomy" id="1314783"/>
    <lineage>
        <taxon>Eukaryota</taxon>
        <taxon>Fungi</taxon>
        <taxon>Dikarya</taxon>
        <taxon>Basidiomycota</taxon>
        <taxon>Agaricomycotina</taxon>
        <taxon>Agaricomycetes</taxon>
        <taxon>Polyporales</taxon>
        <taxon>Fomitopsis</taxon>
    </lineage>
</organism>
<gene>
    <name evidence="1" type="ORF">DAEQUDRAFT_73549</name>
</gene>
<keyword evidence="2" id="KW-1185">Reference proteome</keyword>
<protein>
    <submittedName>
        <fullName evidence="1">Uncharacterized protein</fullName>
    </submittedName>
</protein>
<sequence>MVATEVSAFALNSHVQAYMRRSYESSPSLFTPTMCPALACTCTAGLAIPAPQAHSLPPRHTLLICPLSPYSRCVCIHPLPPRHHARRLFMHSRCASLRSRRSSRCASMPSRQVVGWWHSKSELWPTTSGGPMPSQLLSLSGPFTMMVIITWHMEVMPCSGGNRQ</sequence>
<evidence type="ECO:0000313" key="1">
    <source>
        <dbReference type="EMBL" id="KZT63905.1"/>
    </source>
</evidence>
<evidence type="ECO:0000313" key="2">
    <source>
        <dbReference type="Proteomes" id="UP000076727"/>
    </source>
</evidence>
<name>A0A165L3Q6_9APHY</name>